<dbReference type="Gene3D" id="3.20.20.10">
    <property type="entry name" value="Alanine racemase"/>
    <property type="match status" value="1"/>
</dbReference>
<name>A0ABR9ECJ0_9GAMM</name>
<proteinExistence type="predicted"/>
<organism evidence="4 5">
    <name type="scientific">Pseudoalteromonas aurantia 208</name>
    <dbReference type="NCBI Taxonomy" id="1314867"/>
    <lineage>
        <taxon>Bacteria</taxon>
        <taxon>Pseudomonadati</taxon>
        <taxon>Pseudomonadota</taxon>
        <taxon>Gammaproteobacteria</taxon>
        <taxon>Alteromonadales</taxon>
        <taxon>Pseudoalteromonadaceae</taxon>
        <taxon>Pseudoalteromonas</taxon>
    </lineage>
</organism>
<sequence length="450" mass="49972">MSKEHFTAITHPLVEQLLDTHKEKMFEWAYGLGAPLHVLFPQIFAENVARITSVLTTHQLKHQILYAKKANKSQCFITQSCALGLGVDVASIEEFELALAGGVCGEKIGVSGPHKSRVLLTLAIRHNALVAIDSLNELKSAIEIVRHTQHATQNMPIRILLRVHPSKDTNSRFGLVHAEIEEALSYCVEYKNHTLLQGFSCHLSGYNTQQRGQAIHYMCDCINRANHLNLNADVINIGGGLPISYLESTQWQDALDYEYFHKNRQFSGFYPYHCAQPGADALAQILLTPNQAGQTAADAINSLSLTLMLEPGRALLDQAGVSLFSVQGSKPLHGTSDCHIATLSGTSLSLSEQWFNSEFLPSPRLLSKATPSSPSPVRVAFGSATCLEDDMISWRYIPLPHLPTGHDLMVYINTAGYQMDSNESEFHSMPIPRKITVRWDSPNIHWQLER</sequence>
<dbReference type="Proteomes" id="UP000615755">
    <property type="component" value="Unassembled WGS sequence"/>
</dbReference>
<evidence type="ECO:0000259" key="3">
    <source>
        <dbReference type="Pfam" id="PF02784"/>
    </source>
</evidence>
<dbReference type="InterPro" id="IPR009006">
    <property type="entry name" value="Ala_racemase/Decarboxylase_C"/>
</dbReference>
<dbReference type="InterPro" id="IPR022644">
    <property type="entry name" value="De-COase2_N"/>
</dbReference>
<dbReference type="InterPro" id="IPR000183">
    <property type="entry name" value="Orn/DAP/Arg_de-COase"/>
</dbReference>
<reference evidence="4 5" key="1">
    <citation type="submission" date="2015-03" db="EMBL/GenBank/DDBJ databases">
        <title>Genome sequence of Pseudoalteromonas aurantia.</title>
        <authorList>
            <person name="Xie B.-B."/>
            <person name="Rong J.-C."/>
            <person name="Qin Q.-L."/>
            <person name="Zhang Y.-Z."/>
        </authorList>
    </citation>
    <scope>NUCLEOTIDE SEQUENCE [LARGE SCALE GENOMIC DNA]</scope>
    <source>
        <strain evidence="4 5">208</strain>
    </source>
</reference>
<protein>
    <recommendedName>
        <fullName evidence="3">Orn/DAP/Arg decarboxylase 2 N-terminal domain-containing protein</fullName>
    </recommendedName>
</protein>
<dbReference type="EMBL" id="AQGV01000012">
    <property type="protein sequence ID" value="MBE0368697.1"/>
    <property type="molecule type" value="Genomic_DNA"/>
</dbReference>
<keyword evidence="5" id="KW-1185">Reference proteome</keyword>
<feature type="domain" description="Orn/DAP/Arg decarboxylase 2 N-terminal" evidence="3">
    <location>
        <begin position="59"/>
        <end position="253"/>
    </location>
</feature>
<dbReference type="PANTHER" id="PTHR43727:SF2">
    <property type="entry name" value="GROUP IV DECARBOXYLASE"/>
    <property type="match status" value="1"/>
</dbReference>
<gene>
    <name evidence="4" type="ORF">PAUR_a2364</name>
</gene>
<dbReference type="RefSeq" id="WP_192507938.1">
    <property type="nucleotide sequence ID" value="NZ_AQGV01000012.1"/>
</dbReference>
<keyword evidence="2" id="KW-0663">Pyridoxal phosphate</keyword>
<dbReference type="PRINTS" id="PR01179">
    <property type="entry name" value="ODADCRBXLASE"/>
</dbReference>
<dbReference type="SUPFAM" id="SSF50621">
    <property type="entry name" value="Alanine racemase C-terminal domain-like"/>
    <property type="match status" value="1"/>
</dbReference>
<dbReference type="SUPFAM" id="SSF51419">
    <property type="entry name" value="PLP-binding barrel"/>
    <property type="match status" value="1"/>
</dbReference>
<evidence type="ECO:0000256" key="2">
    <source>
        <dbReference type="ARBA" id="ARBA00022898"/>
    </source>
</evidence>
<evidence type="ECO:0000256" key="1">
    <source>
        <dbReference type="ARBA" id="ARBA00001933"/>
    </source>
</evidence>
<comment type="cofactor">
    <cofactor evidence="1">
        <name>pyridoxal 5'-phosphate</name>
        <dbReference type="ChEBI" id="CHEBI:597326"/>
    </cofactor>
</comment>
<evidence type="ECO:0000313" key="4">
    <source>
        <dbReference type="EMBL" id="MBE0368697.1"/>
    </source>
</evidence>
<dbReference type="Gene3D" id="2.40.37.10">
    <property type="entry name" value="Lyase, Ornithine Decarboxylase, Chain A, domain 1"/>
    <property type="match status" value="1"/>
</dbReference>
<dbReference type="Pfam" id="PF02784">
    <property type="entry name" value="Orn_Arg_deC_N"/>
    <property type="match status" value="1"/>
</dbReference>
<accession>A0ABR9ECJ0</accession>
<evidence type="ECO:0000313" key="5">
    <source>
        <dbReference type="Proteomes" id="UP000615755"/>
    </source>
</evidence>
<comment type="caution">
    <text evidence="4">The sequence shown here is derived from an EMBL/GenBank/DDBJ whole genome shotgun (WGS) entry which is preliminary data.</text>
</comment>
<dbReference type="PANTHER" id="PTHR43727">
    <property type="entry name" value="DIAMINOPIMELATE DECARBOXYLASE"/>
    <property type="match status" value="1"/>
</dbReference>
<dbReference type="InterPro" id="IPR029066">
    <property type="entry name" value="PLP-binding_barrel"/>
</dbReference>